<accession>A0A1L9SII3</accession>
<protein>
    <submittedName>
        <fullName evidence="2">Uncharacterized protein</fullName>
    </submittedName>
</protein>
<dbReference type="VEuPathDB" id="FungiDB:ASPZODRAFT_131949"/>
<feature type="region of interest" description="Disordered" evidence="1">
    <location>
        <begin position="1"/>
        <end position="31"/>
    </location>
</feature>
<keyword evidence="3" id="KW-1185">Reference proteome</keyword>
<dbReference type="GeneID" id="34609348"/>
<feature type="compositionally biased region" description="Gly residues" evidence="1">
    <location>
        <begin position="61"/>
        <end position="70"/>
    </location>
</feature>
<evidence type="ECO:0000256" key="1">
    <source>
        <dbReference type="SAM" id="MobiDB-lite"/>
    </source>
</evidence>
<dbReference type="EMBL" id="KV878341">
    <property type="protein sequence ID" value="OJJ47025.1"/>
    <property type="molecule type" value="Genomic_DNA"/>
</dbReference>
<dbReference type="AlphaFoldDB" id="A0A1L9SII3"/>
<dbReference type="OrthoDB" id="5425892at2759"/>
<organism evidence="2 3">
    <name type="scientific">Penicilliopsis zonata CBS 506.65</name>
    <dbReference type="NCBI Taxonomy" id="1073090"/>
    <lineage>
        <taxon>Eukaryota</taxon>
        <taxon>Fungi</taxon>
        <taxon>Dikarya</taxon>
        <taxon>Ascomycota</taxon>
        <taxon>Pezizomycotina</taxon>
        <taxon>Eurotiomycetes</taxon>
        <taxon>Eurotiomycetidae</taxon>
        <taxon>Eurotiales</taxon>
        <taxon>Aspergillaceae</taxon>
        <taxon>Penicilliopsis</taxon>
    </lineage>
</organism>
<evidence type="ECO:0000313" key="2">
    <source>
        <dbReference type="EMBL" id="OJJ47025.1"/>
    </source>
</evidence>
<gene>
    <name evidence="2" type="ORF">ASPZODRAFT_131949</name>
</gene>
<reference evidence="3" key="1">
    <citation type="journal article" date="2017" name="Genome Biol.">
        <title>Comparative genomics reveals high biological diversity and specific adaptations in the industrially and medically important fungal genus Aspergillus.</title>
        <authorList>
            <person name="de Vries R.P."/>
            <person name="Riley R."/>
            <person name="Wiebenga A."/>
            <person name="Aguilar-Osorio G."/>
            <person name="Amillis S."/>
            <person name="Uchima C.A."/>
            <person name="Anderluh G."/>
            <person name="Asadollahi M."/>
            <person name="Askin M."/>
            <person name="Barry K."/>
            <person name="Battaglia E."/>
            <person name="Bayram O."/>
            <person name="Benocci T."/>
            <person name="Braus-Stromeyer S.A."/>
            <person name="Caldana C."/>
            <person name="Canovas D."/>
            <person name="Cerqueira G.C."/>
            <person name="Chen F."/>
            <person name="Chen W."/>
            <person name="Choi C."/>
            <person name="Clum A."/>
            <person name="Dos Santos R.A."/>
            <person name="Damasio A.R."/>
            <person name="Diallinas G."/>
            <person name="Emri T."/>
            <person name="Fekete E."/>
            <person name="Flipphi M."/>
            <person name="Freyberg S."/>
            <person name="Gallo A."/>
            <person name="Gournas C."/>
            <person name="Habgood R."/>
            <person name="Hainaut M."/>
            <person name="Harispe M.L."/>
            <person name="Henrissat B."/>
            <person name="Hilden K.S."/>
            <person name="Hope R."/>
            <person name="Hossain A."/>
            <person name="Karabika E."/>
            <person name="Karaffa L."/>
            <person name="Karanyi Z."/>
            <person name="Krasevec N."/>
            <person name="Kuo A."/>
            <person name="Kusch H."/>
            <person name="LaButti K."/>
            <person name="Lagendijk E.L."/>
            <person name="Lapidus A."/>
            <person name="Levasseur A."/>
            <person name="Lindquist E."/>
            <person name="Lipzen A."/>
            <person name="Logrieco A.F."/>
            <person name="MacCabe A."/>
            <person name="Maekelae M.R."/>
            <person name="Malavazi I."/>
            <person name="Melin P."/>
            <person name="Meyer V."/>
            <person name="Mielnichuk N."/>
            <person name="Miskei M."/>
            <person name="Molnar A.P."/>
            <person name="Mule G."/>
            <person name="Ngan C.Y."/>
            <person name="Orejas M."/>
            <person name="Orosz E."/>
            <person name="Ouedraogo J.P."/>
            <person name="Overkamp K.M."/>
            <person name="Park H.-S."/>
            <person name="Perrone G."/>
            <person name="Piumi F."/>
            <person name="Punt P.J."/>
            <person name="Ram A.F."/>
            <person name="Ramon A."/>
            <person name="Rauscher S."/>
            <person name="Record E."/>
            <person name="Riano-Pachon D.M."/>
            <person name="Robert V."/>
            <person name="Roehrig J."/>
            <person name="Ruller R."/>
            <person name="Salamov A."/>
            <person name="Salih N.S."/>
            <person name="Samson R.A."/>
            <person name="Sandor E."/>
            <person name="Sanguinetti M."/>
            <person name="Schuetze T."/>
            <person name="Sepcic K."/>
            <person name="Shelest E."/>
            <person name="Sherlock G."/>
            <person name="Sophianopoulou V."/>
            <person name="Squina F.M."/>
            <person name="Sun H."/>
            <person name="Susca A."/>
            <person name="Todd R.B."/>
            <person name="Tsang A."/>
            <person name="Unkles S.E."/>
            <person name="van de Wiele N."/>
            <person name="van Rossen-Uffink D."/>
            <person name="Oliveira J.V."/>
            <person name="Vesth T.C."/>
            <person name="Visser J."/>
            <person name="Yu J.-H."/>
            <person name="Zhou M."/>
            <person name="Andersen M.R."/>
            <person name="Archer D.B."/>
            <person name="Baker S.E."/>
            <person name="Benoit I."/>
            <person name="Brakhage A.A."/>
            <person name="Braus G.H."/>
            <person name="Fischer R."/>
            <person name="Frisvad J.C."/>
            <person name="Goldman G.H."/>
            <person name="Houbraken J."/>
            <person name="Oakley B."/>
            <person name="Pocsi I."/>
            <person name="Scazzocchio C."/>
            <person name="Seiboth B."/>
            <person name="vanKuyk P.A."/>
            <person name="Wortman J."/>
            <person name="Dyer P.S."/>
            <person name="Grigoriev I.V."/>
        </authorList>
    </citation>
    <scope>NUCLEOTIDE SEQUENCE [LARGE SCALE GENOMIC DNA]</scope>
    <source>
        <strain evidence="3">CBS 506.65</strain>
    </source>
</reference>
<name>A0A1L9SII3_9EURO</name>
<sequence length="78" mass="8464">MSDLPSRLKTQTETDPVHPPSTQPPSVWKPALDRRQSWNTQDLKHEMQERLLGGSRDSGSDSGGGSGSGSQGFTEKRG</sequence>
<proteinExistence type="predicted"/>
<feature type="region of interest" description="Disordered" evidence="1">
    <location>
        <begin position="47"/>
        <end position="78"/>
    </location>
</feature>
<dbReference type="RefSeq" id="XP_022581535.1">
    <property type="nucleotide sequence ID" value="XM_022722883.1"/>
</dbReference>
<evidence type="ECO:0000313" key="3">
    <source>
        <dbReference type="Proteomes" id="UP000184188"/>
    </source>
</evidence>
<dbReference type="Proteomes" id="UP000184188">
    <property type="component" value="Unassembled WGS sequence"/>
</dbReference>